<dbReference type="GO" id="GO:0016616">
    <property type="term" value="F:oxidoreductase activity, acting on the CH-OH group of donors, NAD or NADP as acceptor"/>
    <property type="evidence" value="ECO:0007669"/>
    <property type="project" value="UniProtKB-ARBA"/>
</dbReference>
<dbReference type="PRINTS" id="PR00080">
    <property type="entry name" value="SDRFAMILY"/>
</dbReference>
<comment type="caution">
    <text evidence="5">The sequence shown here is derived from an EMBL/GenBank/DDBJ whole genome shotgun (WGS) entry which is preliminary data.</text>
</comment>
<dbReference type="PROSITE" id="PS00061">
    <property type="entry name" value="ADH_SHORT"/>
    <property type="match status" value="1"/>
</dbReference>
<accession>G4T6U7</accession>
<dbReference type="InterPro" id="IPR036291">
    <property type="entry name" value="NAD(P)-bd_dom_sf"/>
</dbReference>
<dbReference type="SUPFAM" id="SSF51735">
    <property type="entry name" value="NAD(P)-binding Rossmann-fold domains"/>
    <property type="match status" value="1"/>
</dbReference>
<dbReference type="eggNOG" id="KOG1204">
    <property type="taxonomic scope" value="Eukaryota"/>
</dbReference>
<dbReference type="EMBL" id="CAFZ01000008">
    <property type="protein sequence ID" value="CCA67038.1"/>
    <property type="molecule type" value="Genomic_DNA"/>
</dbReference>
<evidence type="ECO:0000313" key="6">
    <source>
        <dbReference type="Proteomes" id="UP000007148"/>
    </source>
</evidence>
<keyword evidence="3" id="KW-0560">Oxidoreductase</keyword>
<name>G4T6U7_SERID</name>
<proteinExistence type="inferred from homology"/>
<dbReference type="InParanoid" id="G4T6U7"/>
<comment type="similarity">
    <text evidence="1 4">Belongs to the short-chain dehydrogenases/reductases (SDR) family.</text>
</comment>
<evidence type="ECO:0000256" key="4">
    <source>
        <dbReference type="RuleBase" id="RU000363"/>
    </source>
</evidence>
<evidence type="ECO:0000256" key="1">
    <source>
        <dbReference type="ARBA" id="ARBA00006484"/>
    </source>
</evidence>
<dbReference type="PANTHER" id="PTHR43008:SF8">
    <property type="entry name" value="BENZIL REDUCTASE ((S)-BENZOIN FORMING) IRC24"/>
    <property type="match status" value="1"/>
</dbReference>
<evidence type="ECO:0000256" key="2">
    <source>
        <dbReference type="ARBA" id="ARBA00022857"/>
    </source>
</evidence>
<dbReference type="HOGENOM" id="CLU_010194_2_11_1"/>
<dbReference type="OrthoDB" id="9876299at2759"/>
<dbReference type="Pfam" id="PF00106">
    <property type="entry name" value="adh_short"/>
    <property type="match status" value="1"/>
</dbReference>
<dbReference type="OMA" id="SAYPRWG"/>
<dbReference type="InterPro" id="IPR020904">
    <property type="entry name" value="Sc_DH/Rdtase_CS"/>
</dbReference>
<keyword evidence="6" id="KW-1185">Reference proteome</keyword>
<sequence length="267" mass="28888">MATQGNWSEKPVVIVTGASRGIGLAVVTILLEELDARIVGIVRSTNSSLDHLLEKHTDSLVLIYGDVTEPETSKRAVASALERFGSLDSLILNAAVFTPHGTVSSIPVDSIEHPQDTWRHVFDVNVFSLIHTIKTSLPHLKSSRRGGRIVFVSSGSSLKGWHGVGPYSASKAAVNSLARTLAKEEENLVVVAVQPGVVDTDMQGQVRRSSGMTPDDVQTFRDMHSEGKLVQPSDTGYVISSLALAANKELSGQYLNWDGEECQPYKR</sequence>
<organism evidence="5 6">
    <name type="scientific">Serendipita indica (strain DSM 11827)</name>
    <name type="common">Root endophyte fungus</name>
    <name type="synonym">Piriformospora indica</name>
    <dbReference type="NCBI Taxonomy" id="1109443"/>
    <lineage>
        <taxon>Eukaryota</taxon>
        <taxon>Fungi</taxon>
        <taxon>Dikarya</taxon>
        <taxon>Basidiomycota</taxon>
        <taxon>Agaricomycotina</taxon>
        <taxon>Agaricomycetes</taxon>
        <taxon>Sebacinales</taxon>
        <taxon>Serendipitaceae</taxon>
        <taxon>Serendipita</taxon>
    </lineage>
</organism>
<dbReference type="PRINTS" id="PR00081">
    <property type="entry name" value="GDHRDH"/>
</dbReference>
<reference evidence="5 6" key="1">
    <citation type="journal article" date="2011" name="PLoS Pathog.">
        <title>Endophytic Life Strategies Decoded by Genome and Transcriptome Analyses of the Mutualistic Root Symbiont Piriformospora indica.</title>
        <authorList>
            <person name="Zuccaro A."/>
            <person name="Lahrmann U."/>
            <person name="Guldener U."/>
            <person name="Langen G."/>
            <person name="Pfiffi S."/>
            <person name="Biedenkopf D."/>
            <person name="Wong P."/>
            <person name="Samans B."/>
            <person name="Grimm C."/>
            <person name="Basiewicz M."/>
            <person name="Murat C."/>
            <person name="Martin F."/>
            <person name="Kogel K.H."/>
        </authorList>
    </citation>
    <scope>NUCLEOTIDE SEQUENCE [LARGE SCALE GENOMIC DNA]</scope>
    <source>
        <strain evidence="5 6">DSM 11827</strain>
    </source>
</reference>
<dbReference type="AlphaFoldDB" id="G4T6U7"/>
<evidence type="ECO:0000256" key="3">
    <source>
        <dbReference type="ARBA" id="ARBA00023002"/>
    </source>
</evidence>
<dbReference type="FunCoup" id="G4T6U7">
    <property type="interactions" value="19"/>
</dbReference>
<evidence type="ECO:0000313" key="5">
    <source>
        <dbReference type="EMBL" id="CCA67038.1"/>
    </source>
</evidence>
<keyword evidence="2" id="KW-0521">NADP</keyword>
<dbReference type="Proteomes" id="UP000007148">
    <property type="component" value="Unassembled WGS sequence"/>
</dbReference>
<protein>
    <submittedName>
        <fullName evidence="5">Related to steroid dehydrogenase</fullName>
    </submittedName>
</protein>
<dbReference type="STRING" id="1109443.G4T6U7"/>
<dbReference type="GO" id="GO:0050664">
    <property type="term" value="F:oxidoreductase activity, acting on NAD(P)H, oxygen as acceptor"/>
    <property type="evidence" value="ECO:0007669"/>
    <property type="project" value="TreeGrafter"/>
</dbReference>
<dbReference type="PANTHER" id="PTHR43008">
    <property type="entry name" value="BENZIL REDUCTASE"/>
    <property type="match status" value="1"/>
</dbReference>
<dbReference type="InterPro" id="IPR002347">
    <property type="entry name" value="SDR_fam"/>
</dbReference>
<dbReference type="Gene3D" id="3.40.50.720">
    <property type="entry name" value="NAD(P)-binding Rossmann-like Domain"/>
    <property type="match status" value="1"/>
</dbReference>
<gene>
    <name evidence="5" type="ORF">PIIN_00874</name>
</gene>